<keyword evidence="1" id="KW-0479">Metal-binding</keyword>
<proteinExistence type="predicted"/>
<dbReference type="EMBL" id="JBBPBN010000036">
    <property type="protein sequence ID" value="KAK9001148.1"/>
    <property type="molecule type" value="Genomic_DNA"/>
</dbReference>
<name>A0ABR2QKF0_9ROSI</name>
<feature type="domain" description="CCHC-type" evidence="3">
    <location>
        <begin position="33"/>
        <end position="48"/>
    </location>
</feature>
<evidence type="ECO:0000256" key="1">
    <source>
        <dbReference type="PROSITE-ProRule" id="PRU00047"/>
    </source>
</evidence>
<feature type="region of interest" description="Disordered" evidence="2">
    <location>
        <begin position="96"/>
        <end position="116"/>
    </location>
</feature>
<feature type="region of interest" description="Disordered" evidence="2">
    <location>
        <begin position="133"/>
        <end position="154"/>
    </location>
</feature>
<keyword evidence="5" id="KW-1185">Reference proteome</keyword>
<feature type="compositionally biased region" description="Low complexity" evidence="2">
    <location>
        <begin position="135"/>
        <end position="145"/>
    </location>
</feature>
<dbReference type="InterPro" id="IPR001878">
    <property type="entry name" value="Znf_CCHC"/>
</dbReference>
<keyword evidence="1" id="KW-0863">Zinc-finger</keyword>
<comment type="caution">
    <text evidence="4">The sequence shown here is derived from an EMBL/GenBank/DDBJ whole genome shotgun (WGS) entry which is preliminary data.</text>
</comment>
<reference evidence="4 5" key="1">
    <citation type="journal article" date="2024" name="G3 (Bethesda)">
        <title>Genome assembly of Hibiscus sabdariffa L. provides insights into metabolisms of medicinal natural products.</title>
        <authorList>
            <person name="Kim T."/>
        </authorList>
    </citation>
    <scope>NUCLEOTIDE SEQUENCE [LARGE SCALE GENOMIC DNA]</scope>
    <source>
        <strain evidence="4">TK-2024</strain>
        <tissue evidence="4">Old leaves</tissue>
    </source>
</reference>
<accession>A0ABR2QKF0</accession>
<organism evidence="4 5">
    <name type="scientific">Hibiscus sabdariffa</name>
    <name type="common">roselle</name>
    <dbReference type="NCBI Taxonomy" id="183260"/>
    <lineage>
        <taxon>Eukaryota</taxon>
        <taxon>Viridiplantae</taxon>
        <taxon>Streptophyta</taxon>
        <taxon>Embryophyta</taxon>
        <taxon>Tracheophyta</taxon>
        <taxon>Spermatophyta</taxon>
        <taxon>Magnoliopsida</taxon>
        <taxon>eudicotyledons</taxon>
        <taxon>Gunneridae</taxon>
        <taxon>Pentapetalae</taxon>
        <taxon>rosids</taxon>
        <taxon>malvids</taxon>
        <taxon>Malvales</taxon>
        <taxon>Malvaceae</taxon>
        <taxon>Malvoideae</taxon>
        <taxon>Hibiscus</taxon>
    </lineage>
</organism>
<evidence type="ECO:0000313" key="5">
    <source>
        <dbReference type="Proteomes" id="UP001396334"/>
    </source>
</evidence>
<keyword evidence="1" id="KW-0862">Zinc</keyword>
<dbReference type="Proteomes" id="UP001396334">
    <property type="component" value="Unassembled WGS sequence"/>
</dbReference>
<evidence type="ECO:0000259" key="3">
    <source>
        <dbReference type="PROSITE" id="PS50158"/>
    </source>
</evidence>
<evidence type="ECO:0000256" key="2">
    <source>
        <dbReference type="SAM" id="MobiDB-lite"/>
    </source>
</evidence>
<sequence length="154" mass="16815">MVVSINLNKPLDSKLVDNGHIQLIEYKSLPTICFNCGKCGNVSNNCPDLNATSIVEELIAPPKLESSRITLKSPTDLPHVETTWTSIPTKHDTILAQQPKSNQKSKGKATASPKHHLAVSVRKSLQVTLSNLPMTSRNNNRTSSSITHIVTPEI</sequence>
<feature type="compositionally biased region" description="Basic residues" evidence="2">
    <location>
        <begin position="103"/>
        <end position="116"/>
    </location>
</feature>
<protein>
    <recommendedName>
        <fullName evidence="3">CCHC-type domain-containing protein</fullName>
    </recommendedName>
</protein>
<gene>
    <name evidence="4" type="ORF">V6N11_082939</name>
</gene>
<dbReference type="PROSITE" id="PS50158">
    <property type="entry name" value="ZF_CCHC"/>
    <property type="match status" value="1"/>
</dbReference>
<evidence type="ECO:0000313" key="4">
    <source>
        <dbReference type="EMBL" id="KAK9001148.1"/>
    </source>
</evidence>